<protein>
    <recommendedName>
        <fullName evidence="2">Prolyl 4-hydroxylase alpha subunit Fe(2+) 2OG dioxygenase domain-containing protein</fullName>
    </recommendedName>
</protein>
<gene>
    <name evidence="1" type="ORF">METZ01_LOCUS324538</name>
</gene>
<dbReference type="Gene3D" id="2.60.120.620">
    <property type="entry name" value="q2cbj1_9rhob like domain"/>
    <property type="match status" value="1"/>
</dbReference>
<dbReference type="AlphaFoldDB" id="A0A382PE57"/>
<evidence type="ECO:0000313" key="1">
    <source>
        <dbReference type="EMBL" id="SVC71684.1"/>
    </source>
</evidence>
<accession>A0A382PE57</accession>
<reference evidence="1" key="1">
    <citation type="submission" date="2018-05" db="EMBL/GenBank/DDBJ databases">
        <authorList>
            <person name="Lanie J.A."/>
            <person name="Ng W.-L."/>
            <person name="Kazmierczak K.M."/>
            <person name="Andrzejewski T.M."/>
            <person name="Davidsen T.M."/>
            <person name="Wayne K.J."/>
            <person name="Tettelin H."/>
            <person name="Glass J.I."/>
            <person name="Rusch D."/>
            <person name="Podicherti R."/>
            <person name="Tsui H.-C.T."/>
            <person name="Winkler M.E."/>
        </authorList>
    </citation>
    <scope>NUCLEOTIDE SEQUENCE</scope>
</reference>
<name>A0A382PE57_9ZZZZ</name>
<organism evidence="1">
    <name type="scientific">marine metagenome</name>
    <dbReference type="NCBI Taxonomy" id="408172"/>
    <lineage>
        <taxon>unclassified sequences</taxon>
        <taxon>metagenomes</taxon>
        <taxon>ecological metagenomes</taxon>
    </lineage>
</organism>
<dbReference type="Pfam" id="PF13759">
    <property type="entry name" value="2OG-FeII_Oxy_5"/>
    <property type="match status" value="1"/>
</dbReference>
<proteinExistence type="predicted"/>
<dbReference type="EMBL" id="UINC01106785">
    <property type="protein sequence ID" value="SVC71684.1"/>
    <property type="molecule type" value="Genomic_DNA"/>
</dbReference>
<evidence type="ECO:0008006" key="2">
    <source>
        <dbReference type="Google" id="ProtNLM"/>
    </source>
</evidence>
<sequence>MTPLNSYAPTWDIAFGTAMWNEDAKIDQIRTYLIEKEHEIVKLDPHTETFEAYNLFDLEKKESVFGDLFKWLQKTYIEYVKKDNTPVEDLKIVAWYNSLTEGSKIDSHHHGASPITYLSGNMHLDNYNTKTFYQYPYEHHLHHIIQNKKGQVTIFPSCIFHHSDEYEGGEKRISIAFDLWQTKHFGVGESGRVPSLLATKTFMNKEIANEIRSS</sequence>
<dbReference type="InterPro" id="IPR012668">
    <property type="entry name" value="CHP02466"/>
</dbReference>